<evidence type="ECO:0000313" key="5">
    <source>
        <dbReference type="EMBL" id="SHE68715.1"/>
    </source>
</evidence>
<feature type="domain" description="RNA-binding S4" evidence="4">
    <location>
        <begin position="3"/>
        <end position="68"/>
    </location>
</feature>
<accession>A0A1M4VIM9</accession>
<keyword evidence="1 3" id="KW-0694">RNA-binding</keyword>
<dbReference type="GO" id="GO:0008168">
    <property type="term" value="F:methyltransferase activity"/>
    <property type="evidence" value="ECO:0007669"/>
    <property type="project" value="UniProtKB-KW"/>
</dbReference>
<evidence type="ECO:0000313" key="6">
    <source>
        <dbReference type="Proteomes" id="UP000184245"/>
    </source>
</evidence>
<keyword evidence="5" id="KW-0489">Methyltransferase</keyword>
<dbReference type="NCBIfam" id="TIGR00478">
    <property type="entry name" value="tly"/>
    <property type="match status" value="1"/>
</dbReference>
<dbReference type="AlphaFoldDB" id="A0A1M4VIM9"/>
<dbReference type="PIRSF" id="PIRSF005578">
    <property type="entry name" value="TlyA"/>
    <property type="match status" value="1"/>
</dbReference>
<sequence length="269" mass="29986">MKERLDVLLVNRNLAASREKAKAVIMSGNVFVEGQREDKAGTMFPDTVEITVKGNPLKYVSRGGLKLEKAMTHFGLELAGKVCMDVGSSTGGFTDCMLQNGAVKVYAVDVGHGQLDWKLRQDERVICMEKTNIRYVLPEHIQEAPQFVSIDVSFISLTKVLLPIRELMAEAGEIVCLIKPQFEAGREKVGKKGVVRDPQVHEEVIRKVIDYAQSISFRVLHLEFSPIKGPEGNIEYLLHLGKFPGEENTQRQVTAEIKEIVEKAHGTLD</sequence>
<dbReference type="RefSeq" id="WP_072849987.1">
    <property type="nucleotide sequence ID" value="NZ_FQVI01000004.1"/>
</dbReference>
<evidence type="ECO:0000259" key="4">
    <source>
        <dbReference type="SMART" id="SM00363"/>
    </source>
</evidence>
<dbReference type="Gene3D" id="3.40.50.150">
    <property type="entry name" value="Vaccinia Virus protein VP39"/>
    <property type="match status" value="1"/>
</dbReference>
<keyword evidence="5" id="KW-0808">Transferase</keyword>
<dbReference type="SUPFAM" id="SSF55174">
    <property type="entry name" value="Alpha-L RNA-binding motif"/>
    <property type="match status" value="1"/>
</dbReference>
<dbReference type="Proteomes" id="UP000184245">
    <property type="component" value="Unassembled WGS sequence"/>
</dbReference>
<gene>
    <name evidence="5" type="ORF">SAMN02745158_01244</name>
</gene>
<proteinExistence type="inferred from homology"/>
<name>A0A1M4VIM9_9CLOT</name>
<dbReference type="Gene3D" id="3.10.290.10">
    <property type="entry name" value="RNA-binding S4 domain"/>
    <property type="match status" value="1"/>
</dbReference>
<dbReference type="EMBL" id="FQVI01000004">
    <property type="protein sequence ID" value="SHE68715.1"/>
    <property type="molecule type" value="Genomic_DNA"/>
</dbReference>
<dbReference type="PROSITE" id="PS50889">
    <property type="entry name" value="S4"/>
    <property type="match status" value="1"/>
</dbReference>
<dbReference type="OrthoDB" id="9784736at2"/>
<dbReference type="Pfam" id="PF01728">
    <property type="entry name" value="FtsJ"/>
    <property type="match status" value="1"/>
</dbReference>
<keyword evidence="6" id="KW-1185">Reference proteome</keyword>
<dbReference type="InterPro" id="IPR047048">
    <property type="entry name" value="TlyA"/>
</dbReference>
<dbReference type="Pfam" id="PF01479">
    <property type="entry name" value="S4"/>
    <property type="match status" value="1"/>
</dbReference>
<dbReference type="CDD" id="cd00165">
    <property type="entry name" value="S4"/>
    <property type="match status" value="1"/>
</dbReference>
<dbReference type="STRING" id="1122155.SAMN02745158_01244"/>
<evidence type="ECO:0000256" key="3">
    <source>
        <dbReference type="PROSITE-ProRule" id="PRU00182"/>
    </source>
</evidence>
<evidence type="ECO:0000256" key="1">
    <source>
        <dbReference type="ARBA" id="ARBA00022884"/>
    </source>
</evidence>
<evidence type="ECO:0000256" key="2">
    <source>
        <dbReference type="ARBA" id="ARBA00029460"/>
    </source>
</evidence>
<organism evidence="5 6">
    <name type="scientific">Lactonifactor longoviformis DSM 17459</name>
    <dbReference type="NCBI Taxonomy" id="1122155"/>
    <lineage>
        <taxon>Bacteria</taxon>
        <taxon>Bacillati</taxon>
        <taxon>Bacillota</taxon>
        <taxon>Clostridia</taxon>
        <taxon>Eubacteriales</taxon>
        <taxon>Clostridiaceae</taxon>
        <taxon>Lactonifactor</taxon>
    </lineage>
</organism>
<dbReference type="GO" id="GO:0003723">
    <property type="term" value="F:RNA binding"/>
    <property type="evidence" value="ECO:0007669"/>
    <property type="project" value="UniProtKB-KW"/>
</dbReference>
<dbReference type="PANTHER" id="PTHR32319:SF0">
    <property type="entry name" value="BACTERIAL HEMOLYSIN-LIKE PROTEIN"/>
    <property type="match status" value="1"/>
</dbReference>
<reference evidence="5 6" key="1">
    <citation type="submission" date="2016-11" db="EMBL/GenBank/DDBJ databases">
        <authorList>
            <person name="Jaros S."/>
            <person name="Januszkiewicz K."/>
            <person name="Wedrychowicz H."/>
        </authorList>
    </citation>
    <scope>NUCLEOTIDE SEQUENCE [LARGE SCALE GENOMIC DNA]</scope>
    <source>
        <strain evidence="5 6">DSM 17459</strain>
    </source>
</reference>
<protein>
    <submittedName>
        <fullName evidence="5">23S rRNA (Cytidine1920-2'-O)/16S rRNA (Cytidine1409-2'-O)-methyltransferase</fullName>
    </submittedName>
</protein>
<comment type="similarity">
    <text evidence="2">Belongs to the TlyA family.</text>
</comment>
<dbReference type="InterPro" id="IPR002877">
    <property type="entry name" value="RNA_MeTrfase_FtsJ_dom"/>
</dbReference>
<dbReference type="InterPro" id="IPR029063">
    <property type="entry name" value="SAM-dependent_MTases_sf"/>
</dbReference>
<dbReference type="GO" id="GO:0032259">
    <property type="term" value="P:methylation"/>
    <property type="evidence" value="ECO:0007669"/>
    <property type="project" value="UniProtKB-KW"/>
</dbReference>
<dbReference type="InterPro" id="IPR004538">
    <property type="entry name" value="Hemolysin_A/TlyA"/>
</dbReference>
<dbReference type="SUPFAM" id="SSF53335">
    <property type="entry name" value="S-adenosyl-L-methionine-dependent methyltransferases"/>
    <property type="match status" value="1"/>
</dbReference>
<dbReference type="InterPro" id="IPR002942">
    <property type="entry name" value="S4_RNA-bd"/>
</dbReference>
<dbReference type="InterPro" id="IPR036986">
    <property type="entry name" value="S4_RNA-bd_sf"/>
</dbReference>
<dbReference type="SMART" id="SM00363">
    <property type="entry name" value="S4"/>
    <property type="match status" value="1"/>
</dbReference>
<dbReference type="PANTHER" id="PTHR32319">
    <property type="entry name" value="BACTERIAL HEMOLYSIN-LIKE PROTEIN"/>
    <property type="match status" value="1"/>
</dbReference>